<gene>
    <name evidence="1" type="ORF">ACCB11918</name>
</gene>
<organism evidence="1">
    <name type="scientific">Apis cerana</name>
    <name type="common">Indian honeybee</name>
    <dbReference type="NCBI Taxonomy" id="7461"/>
    <lineage>
        <taxon>Eukaryota</taxon>
        <taxon>Metazoa</taxon>
        <taxon>Ecdysozoa</taxon>
        <taxon>Arthropoda</taxon>
        <taxon>Hexapoda</taxon>
        <taxon>Insecta</taxon>
        <taxon>Pterygota</taxon>
        <taxon>Neoptera</taxon>
        <taxon>Endopterygota</taxon>
        <taxon>Hymenoptera</taxon>
        <taxon>Apocrita</taxon>
        <taxon>Aculeata</taxon>
        <taxon>Apoidea</taxon>
        <taxon>Anthophila</taxon>
        <taxon>Apidae</taxon>
        <taxon>Apis</taxon>
    </lineage>
</organism>
<accession>V9ILH9</accession>
<dbReference type="EMBL" id="JR050697">
    <property type="protein sequence ID" value="AEY61336.1"/>
    <property type="molecule type" value="mRNA"/>
</dbReference>
<protein>
    <submittedName>
        <fullName evidence="1">Stretchin-Mlck protein</fullName>
    </submittedName>
</protein>
<evidence type="ECO:0000313" key="1">
    <source>
        <dbReference type="EMBL" id="AEY61336.1"/>
    </source>
</evidence>
<reference evidence="1" key="1">
    <citation type="submission" date="2011-11" db="EMBL/GenBank/DDBJ databases">
        <title>Decoding the brain transcriptome of the Eastern honeybee (Apis cerana) based on pyrosequencing.</title>
        <authorList>
            <person name="Sun L."/>
            <person name="Zheng H."/>
            <person name="Wang Y."/>
            <person name="Xie X."/>
            <person name="Zhu Y."/>
            <person name="Gu W."/>
            <person name="Wang S."/>
        </authorList>
    </citation>
    <scope>NUCLEOTIDE SEQUENCE</scope>
    <source>
        <tissue evidence="1">Brain</tissue>
    </source>
</reference>
<proteinExistence type="evidence at transcript level"/>
<sequence>MEKILYLTQKDLAPALKENVMVSLQVLLEPLKSLQHELSSLQQTTLQLPTEYLFLSTNAQSVNEIISELVKVILKTAEMKSMKVVEEIKVMKSKEENLDIEEITAKPLEELIEVLMVSQEQVKPVSLIDSVSPSIESVKLIEQQALISEEEMKLDTYLIEQIISPVQNLREMIAKIEEQTLEETETLDLPTKKTAAVILSNIIHPLEELEQSLNVSAQQQALASKEITEEINNLFNRYNQFQ</sequence>
<name>V9ILH9_APICE</name>
<dbReference type="AlphaFoldDB" id="V9ILH9"/>